<keyword evidence="2" id="KW-1185">Reference proteome</keyword>
<sequence length="92" mass="10609">MKAYQQKWIDVLSQTNIPGWKFEALDNDVVIDVPTGRSIKEIADNLETVIAELSLDINLPKERMRFVITNGREELDYVLNPEETDLTTEDDK</sequence>
<proteinExistence type="predicted"/>
<evidence type="ECO:0000313" key="2">
    <source>
        <dbReference type="Proteomes" id="UP000429232"/>
    </source>
</evidence>
<protein>
    <submittedName>
        <fullName evidence="1">Uncharacterized protein</fullName>
    </submittedName>
</protein>
<dbReference type="EMBL" id="CP066775">
    <property type="protein sequence ID" value="QQL48290.1"/>
    <property type="molecule type" value="Genomic_DNA"/>
</dbReference>
<organism evidence="1 2">
    <name type="scientific">Mucilaginibacter ginkgonis</name>
    <dbReference type="NCBI Taxonomy" id="2682091"/>
    <lineage>
        <taxon>Bacteria</taxon>
        <taxon>Pseudomonadati</taxon>
        <taxon>Bacteroidota</taxon>
        <taxon>Sphingobacteriia</taxon>
        <taxon>Sphingobacteriales</taxon>
        <taxon>Sphingobacteriaceae</taxon>
        <taxon>Mucilaginibacter</taxon>
    </lineage>
</organism>
<dbReference type="Proteomes" id="UP000429232">
    <property type="component" value="Chromosome"/>
</dbReference>
<evidence type="ECO:0000313" key="1">
    <source>
        <dbReference type="EMBL" id="QQL48290.1"/>
    </source>
</evidence>
<name>A0A6I4I2T0_9SPHI</name>
<dbReference type="KEGG" id="mgik:GO620_008780"/>
<gene>
    <name evidence="1" type="ORF">GO620_008780</name>
</gene>
<dbReference type="AlphaFoldDB" id="A0A6I4I2T0"/>
<accession>A0A6I4I2T0</accession>
<dbReference type="RefSeq" id="WP_157525827.1">
    <property type="nucleotide sequence ID" value="NZ_CP066775.1"/>
</dbReference>
<reference evidence="1 2" key="1">
    <citation type="submission" date="2020-12" db="EMBL/GenBank/DDBJ databases">
        <title>HMF7856_wgs.fasta genome submission.</title>
        <authorList>
            <person name="Kang H."/>
            <person name="Kim H."/>
            <person name="Joh K."/>
        </authorList>
    </citation>
    <scope>NUCLEOTIDE SEQUENCE [LARGE SCALE GENOMIC DNA]</scope>
    <source>
        <strain evidence="1 2">HMF7856</strain>
    </source>
</reference>